<dbReference type="KEGG" id="nve:5515461"/>
<dbReference type="InterPro" id="IPR001478">
    <property type="entry name" value="PDZ"/>
</dbReference>
<dbReference type="SUPFAM" id="SSF50156">
    <property type="entry name" value="PDZ domain-like"/>
    <property type="match status" value="1"/>
</dbReference>
<dbReference type="InterPro" id="IPR036034">
    <property type="entry name" value="PDZ_sf"/>
</dbReference>
<dbReference type="Gene3D" id="6.10.140.1710">
    <property type="match status" value="1"/>
</dbReference>
<dbReference type="PANTHER" id="PTHR12651">
    <property type="entry name" value="26S PROTEASOME NON-ATPASE REGULATORY SUBUNIT 9"/>
    <property type="match status" value="1"/>
</dbReference>
<evidence type="ECO:0000256" key="4">
    <source>
        <dbReference type="ARBA" id="ARBA00030007"/>
    </source>
</evidence>
<keyword evidence="5" id="KW-0175">Coiled coil</keyword>
<dbReference type="GO" id="GO:0005634">
    <property type="term" value="C:nucleus"/>
    <property type="evidence" value="ECO:0000318"/>
    <property type="project" value="GO_Central"/>
</dbReference>
<evidence type="ECO:0000313" key="8">
    <source>
        <dbReference type="Proteomes" id="UP000001593"/>
    </source>
</evidence>
<evidence type="ECO:0000256" key="5">
    <source>
        <dbReference type="SAM" id="Coils"/>
    </source>
</evidence>
<comment type="similarity">
    <text evidence="1">Belongs to the proteasome subunit p27 family.</text>
</comment>
<dbReference type="SMART" id="SM00228">
    <property type="entry name" value="PDZ"/>
    <property type="match status" value="1"/>
</dbReference>
<evidence type="ECO:0000256" key="1">
    <source>
        <dbReference type="ARBA" id="ARBA00005256"/>
    </source>
</evidence>
<keyword evidence="8" id="KW-1185">Reference proteome</keyword>
<accession>A7RYI6</accession>
<dbReference type="InParanoid" id="A7RYI6"/>
<dbReference type="AlphaFoldDB" id="A7RYI6"/>
<dbReference type="Proteomes" id="UP000001593">
    <property type="component" value="Unassembled WGS sequence"/>
</dbReference>
<dbReference type="STRING" id="45351.A7RYI6"/>
<protein>
    <recommendedName>
        <fullName evidence="2">26S proteasome non-ATPase regulatory subunit 9</fullName>
    </recommendedName>
    <alternativeName>
        <fullName evidence="4">26S proteasome regulatory subunit p27</fullName>
    </alternativeName>
</protein>
<dbReference type="PhylomeDB" id="A7RYI6"/>
<evidence type="ECO:0000256" key="2">
    <source>
        <dbReference type="ARBA" id="ARBA00014937"/>
    </source>
</evidence>
<gene>
    <name evidence="7" type="ORF">NEMVEDRAFT_v1g183435</name>
</gene>
<evidence type="ECO:0000256" key="3">
    <source>
        <dbReference type="ARBA" id="ARBA00023186"/>
    </source>
</evidence>
<dbReference type="FunFam" id="2.30.42.10:FF:000107">
    <property type="entry name" value="26S proteasome non-ATPase regulatory subunit 9"/>
    <property type="match status" value="1"/>
</dbReference>
<dbReference type="HOGENOM" id="CLU_073146_2_1_1"/>
<reference evidence="7 8" key="1">
    <citation type="journal article" date="2007" name="Science">
        <title>Sea anemone genome reveals ancestral eumetazoan gene repertoire and genomic organization.</title>
        <authorList>
            <person name="Putnam N.H."/>
            <person name="Srivastava M."/>
            <person name="Hellsten U."/>
            <person name="Dirks B."/>
            <person name="Chapman J."/>
            <person name="Salamov A."/>
            <person name="Terry A."/>
            <person name="Shapiro H."/>
            <person name="Lindquist E."/>
            <person name="Kapitonov V.V."/>
            <person name="Jurka J."/>
            <person name="Genikhovich G."/>
            <person name="Grigoriev I.V."/>
            <person name="Lucas S.M."/>
            <person name="Steele R.E."/>
            <person name="Finnerty J.R."/>
            <person name="Technau U."/>
            <person name="Martindale M.Q."/>
            <person name="Rokhsar D.S."/>
        </authorList>
    </citation>
    <scope>NUCLEOTIDE SEQUENCE [LARGE SCALE GENOMIC DNA]</scope>
    <source>
        <strain evidence="8">CH2 X CH6</strain>
    </source>
</reference>
<keyword evidence="3" id="KW-0143">Chaperone</keyword>
<evidence type="ECO:0000259" key="6">
    <source>
        <dbReference type="SMART" id="SM00228"/>
    </source>
</evidence>
<evidence type="ECO:0000313" key="7">
    <source>
        <dbReference type="EMBL" id="EDO43529.1"/>
    </source>
</evidence>
<feature type="domain" description="PDZ" evidence="6">
    <location>
        <begin position="105"/>
        <end position="174"/>
    </location>
</feature>
<dbReference type="Gene3D" id="2.30.42.10">
    <property type="match status" value="1"/>
</dbReference>
<dbReference type="Pfam" id="PF13180">
    <property type="entry name" value="PDZ_2"/>
    <property type="match status" value="1"/>
</dbReference>
<dbReference type="eggNOG" id="KOG3129">
    <property type="taxonomic scope" value="Eukaryota"/>
</dbReference>
<dbReference type="GO" id="GO:0005737">
    <property type="term" value="C:cytoplasm"/>
    <property type="evidence" value="ECO:0000318"/>
    <property type="project" value="GO_Central"/>
</dbReference>
<sequence>MADEEIKTVKQLIAEKDAIEQEIKEFQDVLASQKNVGMEENLIDAEGYPRDDIDVYTVRIARNRIICLQNDHKAKMKEIEEGLHKVHAKAKENKRENGTEQASTESRDVNLTPFLRVESVTPHSPAAKAGLEVGDNILKFGSLSAQNFQGLQNIASVVQHSKGIPLHVTIQREDKRKNISLTPNTWPGKGLLGCHIVPIK</sequence>
<name>A7RYI6_NEMVE</name>
<dbReference type="EMBL" id="DS469553">
    <property type="protein sequence ID" value="EDO43529.1"/>
    <property type="molecule type" value="Genomic_DNA"/>
</dbReference>
<feature type="coiled-coil region" evidence="5">
    <location>
        <begin position="2"/>
        <end position="36"/>
    </location>
</feature>
<dbReference type="Pfam" id="PF18265">
    <property type="entry name" value="Nas2_N"/>
    <property type="match status" value="1"/>
</dbReference>
<organism evidence="7 8">
    <name type="scientific">Nematostella vectensis</name>
    <name type="common">Starlet sea anemone</name>
    <dbReference type="NCBI Taxonomy" id="45351"/>
    <lineage>
        <taxon>Eukaryota</taxon>
        <taxon>Metazoa</taxon>
        <taxon>Cnidaria</taxon>
        <taxon>Anthozoa</taxon>
        <taxon>Hexacorallia</taxon>
        <taxon>Actiniaria</taxon>
        <taxon>Edwardsiidae</taxon>
        <taxon>Nematostella</taxon>
    </lineage>
</organism>
<dbReference type="OMA" id="DWGGRGM"/>
<dbReference type="InterPro" id="IPR040815">
    <property type="entry name" value="Nas2_N"/>
</dbReference>
<dbReference type="OrthoDB" id="72325at2759"/>
<dbReference type="InterPro" id="IPR035269">
    <property type="entry name" value="PSMD9"/>
</dbReference>
<dbReference type="PANTHER" id="PTHR12651:SF1">
    <property type="entry name" value="26S PROTEASOME NON-ATPASE REGULATORY SUBUNIT 9"/>
    <property type="match status" value="1"/>
</dbReference>
<proteinExistence type="inferred from homology"/>
<dbReference type="GO" id="GO:0070682">
    <property type="term" value="P:proteasome regulatory particle assembly"/>
    <property type="evidence" value="ECO:0000318"/>
    <property type="project" value="GO_Central"/>
</dbReference>